<feature type="region of interest" description="Disordered" evidence="1">
    <location>
        <begin position="1"/>
        <end position="118"/>
    </location>
</feature>
<dbReference type="Proteomes" id="UP000886595">
    <property type="component" value="Unassembled WGS sequence"/>
</dbReference>
<dbReference type="InterPro" id="IPR004252">
    <property type="entry name" value="Probable_transposase_24"/>
</dbReference>
<proteinExistence type="predicted"/>
<organism evidence="2 3">
    <name type="scientific">Brassica carinata</name>
    <name type="common">Ethiopian mustard</name>
    <name type="synonym">Abyssinian cabbage</name>
    <dbReference type="NCBI Taxonomy" id="52824"/>
    <lineage>
        <taxon>Eukaryota</taxon>
        <taxon>Viridiplantae</taxon>
        <taxon>Streptophyta</taxon>
        <taxon>Embryophyta</taxon>
        <taxon>Tracheophyta</taxon>
        <taxon>Spermatophyta</taxon>
        <taxon>Magnoliopsida</taxon>
        <taxon>eudicotyledons</taxon>
        <taxon>Gunneridae</taxon>
        <taxon>Pentapetalae</taxon>
        <taxon>rosids</taxon>
        <taxon>malvids</taxon>
        <taxon>Brassicales</taxon>
        <taxon>Brassicaceae</taxon>
        <taxon>Brassiceae</taxon>
        <taxon>Brassica</taxon>
    </lineage>
</organism>
<comment type="caution">
    <text evidence="2">The sequence shown here is derived from an EMBL/GenBank/DDBJ whole genome shotgun (WGS) entry which is preliminary data.</text>
</comment>
<sequence>MQASGSGEPPSYTALARETHSRPDGTFVDYHAEELVTQAEMEATQLSNTEGSSGSPSASSAPSRVKQSLSEDMRHEFAATRKAINQLLQTLRPPQASTGQTSDQPQAPTGQPSPPNGI</sequence>
<dbReference type="AlphaFoldDB" id="A0A8X7UGK6"/>
<keyword evidence="3" id="KW-1185">Reference proteome</keyword>
<reference evidence="2 3" key="1">
    <citation type="submission" date="2020-02" db="EMBL/GenBank/DDBJ databases">
        <authorList>
            <person name="Ma Q."/>
            <person name="Huang Y."/>
            <person name="Song X."/>
            <person name="Pei D."/>
        </authorList>
    </citation>
    <scope>NUCLEOTIDE SEQUENCE [LARGE SCALE GENOMIC DNA]</scope>
    <source>
        <strain evidence="2">Sxm20200214</strain>
        <tissue evidence="2">Leaf</tissue>
    </source>
</reference>
<feature type="compositionally biased region" description="Polar residues" evidence="1">
    <location>
        <begin position="95"/>
        <end position="110"/>
    </location>
</feature>
<protein>
    <submittedName>
        <fullName evidence="2">Uncharacterized protein</fullName>
    </submittedName>
</protein>
<dbReference type="Pfam" id="PF03004">
    <property type="entry name" value="Transposase_24"/>
    <property type="match status" value="1"/>
</dbReference>
<evidence type="ECO:0000313" key="2">
    <source>
        <dbReference type="EMBL" id="KAG2277769.1"/>
    </source>
</evidence>
<feature type="compositionally biased region" description="Low complexity" evidence="1">
    <location>
        <begin position="51"/>
        <end position="63"/>
    </location>
</feature>
<dbReference type="EMBL" id="JAAMPC010000012">
    <property type="protein sequence ID" value="KAG2277769.1"/>
    <property type="molecule type" value="Genomic_DNA"/>
</dbReference>
<evidence type="ECO:0000313" key="3">
    <source>
        <dbReference type="Proteomes" id="UP000886595"/>
    </source>
</evidence>
<name>A0A8X7UGK6_BRACI</name>
<evidence type="ECO:0000256" key="1">
    <source>
        <dbReference type="SAM" id="MobiDB-lite"/>
    </source>
</evidence>
<gene>
    <name evidence="2" type="ORF">Bca52824_060324</name>
</gene>
<accession>A0A8X7UGK6</accession>
<feature type="compositionally biased region" description="Basic and acidic residues" evidence="1">
    <location>
        <begin position="69"/>
        <end position="79"/>
    </location>
</feature>